<gene>
    <name evidence="1" type="ORF">LR48_Vigan04g089000</name>
</gene>
<dbReference type="EMBL" id="CM003374">
    <property type="protein sequence ID" value="KOM40692.1"/>
    <property type="molecule type" value="Genomic_DNA"/>
</dbReference>
<dbReference type="Proteomes" id="UP000053144">
    <property type="component" value="Chromosome 4"/>
</dbReference>
<protein>
    <submittedName>
        <fullName evidence="1">Uncharacterized protein</fullName>
    </submittedName>
</protein>
<evidence type="ECO:0000313" key="1">
    <source>
        <dbReference type="EMBL" id="KOM40692.1"/>
    </source>
</evidence>
<evidence type="ECO:0000313" key="2">
    <source>
        <dbReference type="Proteomes" id="UP000053144"/>
    </source>
</evidence>
<sequence>MSIQNKEMGESIGSKRVFKGLEQGKLIWLEKLKNKTAFITSKHAYKSRIINKSQAKAYVQAIKRHITHKKENKVAQVLTQGICVTINSTLKHHDHLPRKEKQGI</sequence>
<name>A0A0L9UDR9_PHAAN</name>
<proteinExistence type="predicted"/>
<reference evidence="2" key="1">
    <citation type="journal article" date="2015" name="Proc. Natl. Acad. Sci. U.S.A.">
        <title>Genome sequencing of adzuki bean (Vigna angularis) provides insight into high starch and low fat accumulation and domestication.</title>
        <authorList>
            <person name="Yang K."/>
            <person name="Tian Z."/>
            <person name="Chen C."/>
            <person name="Luo L."/>
            <person name="Zhao B."/>
            <person name="Wang Z."/>
            <person name="Yu L."/>
            <person name="Li Y."/>
            <person name="Sun Y."/>
            <person name="Li W."/>
            <person name="Chen Y."/>
            <person name="Li Y."/>
            <person name="Zhang Y."/>
            <person name="Ai D."/>
            <person name="Zhao J."/>
            <person name="Shang C."/>
            <person name="Ma Y."/>
            <person name="Wu B."/>
            <person name="Wang M."/>
            <person name="Gao L."/>
            <person name="Sun D."/>
            <person name="Zhang P."/>
            <person name="Guo F."/>
            <person name="Wang W."/>
            <person name="Li Y."/>
            <person name="Wang J."/>
            <person name="Varshney R.K."/>
            <person name="Wang J."/>
            <person name="Ling H.Q."/>
            <person name="Wan P."/>
        </authorList>
    </citation>
    <scope>NUCLEOTIDE SEQUENCE</scope>
    <source>
        <strain evidence="2">cv. Jingnong 6</strain>
    </source>
</reference>
<organism evidence="1 2">
    <name type="scientific">Phaseolus angularis</name>
    <name type="common">Azuki bean</name>
    <name type="synonym">Vigna angularis</name>
    <dbReference type="NCBI Taxonomy" id="3914"/>
    <lineage>
        <taxon>Eukaryota</taxon>
        <taxon>Viridiplantae</taxon>
        <taxon>Streptophyta</taxon>
        <taxon>Embryophyta</taxon>
        <taxon>Tracheophyta</taxon>
        <taxon>Spermatophyta</taxon>
        <taxon>Magnoliopsida</taxon>
        <taxon>eudicotyledons</taxon>
        <taxon>Gunneridae</taxon>
        <taxon>Pentapetalae</taxon>
        <taxon>rosids</taxon>
        <taxon>fabids</taxon>
        <taxon>Fabales</taxon>
        <taxon>Fabaceae</taxon>
        <taxon>Papilionoideae</taxon>
        <taxon>50 kb inversion clade</taxon>
        <taxon>NPAAA clade</taxon>
        <taxon>indigoferoid/millettioid clade</taxon>
        <taxon>Phaseoleae</taxon>
        <taxon>Vigna</taxon>
    </lineage>
</organism>
<accession>A0A0L9UDR9</accession>
<dbReference type="Gramene" id="KOM40692">
    <property type="protein sequence ID" value="KOM40692"/>
    <property type="gene ID" value="LR48_Vigan04g089000"/>
</dbReference>
<dbReference type="AlphaFoldDB" id="A0A0L9UDR9"/>